<comment type="caution">
    <text evidence="1">The sequence shown here is derived from an EMBL/GenBank/DDBJ whole genome shotgun (WGS) entry which is preliminary data.</text>
</comment>
<proteinExistence type="predicted"/>
<sequence>MVYWYEEVQQLLRDNETFSSPVIIHAFGDMLDLTETQVTDPTRSVM</sequence>
<organism evidence="1 2">
    <name type="scientific">Mycolicibacterium thermoresistibile</name>
    <name type="common">Mycobacterium thermoresistibile</name>
    <dbReference type="NCBI Taxonomy" id="1797"/>
    <lineage>
        <taxon>Bacteria</taxon>
        <taxon>Bacillati</taxon>
        <taxon>Actinomycetota</taxon>
        <taxon>Actinomycetes</taxon>
        <taxon>Mycobacteriales</taxon>
        <taxon>Mycobacteriaceae</taxon>
        <taxon>Mycolicibacterium</taxon>
    </lineage>
</organism>
<reference evidence="2" key="2">
    <citation type="submission" date="2016-02" db="EMBL/GenBank/DDBJ databases">
        <title>Draft genome sequence of five rapidly growing Mycobacterium species.</title>
        <authorList>
            <person name="Katahira K."/>
            <person name="Gotou Y."/>
            <person name="Iida K."/>
            <person name="Ogura Y."/>
            <person name="Hayashi T."/>
        </authorList>
    </citation>
    <scope>NUCLEOTIDE SEQUENCE [LARGE SCALE GENOMIC DNA]</scope>
    <source>
        <strain evidence="2">JCM6362</strain>
    </source>
</reference>
<gene>
    <name evidence="1" type="ORF">RMCT_2154</name>
</gene>
<evidence type="ECO:0000313" key="2">
    <source>
        <dbReference type="Proteomes" id="UP000069654"/>
    </source>
</evidence>
<dbReference type="RefSeq" id="WP_003927382.1">
    <property type="nucleotide sequence ID" value="NZ_BCTB01000013.1"/>
</dbReference>
<protein>
    <submittedName>
        <fullName evidence="1">Cytochrome P450</fullName>
    </submittedName>
</protein>
<reference evidence="1 2" key="1">
    <citation type="journal article" date="2016" name="Genome Announc.">
        <title>Draft Genome Sequences of Five Rapidly Growing Mycobacterium Species, M. thermoresistibile, M. fortuitum subsp. acetamidolyticum, M. canariasense, M. brisbanense, and M. novocastrense.</title>
        <authorList>
            <person name="Katahira K."/>
            <person name="Ogura Y."/>
            <person name="Gotoh Y."/>
            <person name="Hayashi T."/>
        </authorList>
    </citation>
    <scope>NUCLEOTIDE SEQUENCE [LARGE SCALE GENOMIC DNA]</scope>
    <source>
        <strain evidence="1 2">JCM6362</strain>
    </source>
</reference>
<dbReference type="Proteomes" id="UP000069654">
    <property type="component" value="Unassembled WGS sequence"/>
</dbReference>
<dbReference type="EMBL" id="BCTB01000013">
    <property type="protein sequence ID" value="GAT15184.1"/>
    <property type="molecule type" value="Genomic_DNA"/>
</dbReference>
<name>A0A100XEI7_MYCTH</name>
<evidence type="ECO:0000313" key="1">
    <source>
        <dbReference type="EMBL" id="GAT15184.1"/>
    </source>
</evidence>
<dbReference type="AlphaFoldDB" id="A0A100XEI7"/>
<accession>A0A100XEI7</accession>
<dbReference type="STRING" id="1797.RMCT_2154"/>